<protein>
    <submittedName>
        <fullName evidence="1">Uncharacterized protein</fullName>
    </submittedName>
</protein>
<evidence type="ECO:0000313" key="1">
    <source>
        <dbReference type="EMBL" id="MPC91196.1"/>
    </source>
</evidence>
<dbReference type="Proteomes" id="UP000324222">
    <property type="component" value="Unassembled WGS sequence"/>
</dbReference>
<accession>A0A5B7JAX9</accession>
<comment type="caution">
    <text evidence="1">The sequence shown here is derived from an EMBL/GenBank/DDBJ whole genome shotgun (WGS) entry which is preliminary data.</text>
</comment>
<sequence>MRASEVNAHIDATSNFGGKMRIEKVRGNRKGAAVSCLRKLCFGEEKMRFGRGEVVFYRMKIRSKIANVAEVNEEKVEGGVKTFWVTTETAVRPEDISGPLSRRGLQGWIWSHNFEF</sequence>
<proteinExistence type="predicted"/>
<evidence type="ECO:0000313" key="2">
    <source>
        <dbReference type="Proteomes" id="UP000324222"/>
    </source>
</evidence>
<gene>
    <name evidence="1" type="ORF">E2C01_086215</name>
</gene>
<name>A0A5B7JAX9_PORTR</name>
<keyword evidence="2" id="KW-1185">Reference proteome</keyword>
<dbReference type="AlphaFoldDB" id="A0A5B7JAX9"/>
<dbReference type="EMBL" id="VSRR010086939">
    <property type="protein sequence ID" value="MPC91196.1"/>
    <property type="molecule type" value="Genomic_DNA"/>
</dbReference>
<organism evidence="1 2">
    <name type="scientific">Portunus trituberculatus</name>
    <name type="common">Swimming crab</name>
    <name type="synonym">Neptunus trituberculatus</name>
    <dbReference type="NCBI Taxonomy" id="210409"/>
    <lineage>
        <taxon>Eukaryota</taxon>
        <taxon>Metazoa</taxon>
        <taxon>Ecdysozoa</taxon>
        <taxon>Arthropoda</taxon>
        <taxon>Crustacea</taxon>
        <taxon>Multicrustacea</taxon>
        <taxon>Malacostraca</taxon>
        <taxon>Eumalacostraca</taxon>
        <taxon>Eucarida</taxon>
        <taxon>Decapoda</taxon>
        <taxon>Pleocyemata</taxon>
        <taxon>Brachyura</taxon>
        <taxon>Eubrachyura</taxon>
        <taxon>Portunoidea</taxon>
        <taxon>Portunidae</taxon>
        <taxon>Portuninae</taxon>
        <taxon>Portunus</taxon>
    </lineage>
</organism>
<reference evidence="1 2" key="1">
    <citation type="submission" date="2019-05" db="EMBL/GenBank/DDBJ databases">
        <title>Another draft genome of Portunus trituberculatus and its Hox gene families provides insights of decapod evolution.</title>
        <authorList>
            <person name="Jeong J.-H."/>
            <person name="Song I."/>
            <person name="Kim S."/>
            <person name="Choi T."/>
            <person name="Kim D."/>
            <person name="Ryu S."/>
            <person name="Kim W."/>
        </authorList>
    </citation>
    <scope>NUCLEOTIDE SEQUENCE [LARGE SCALE GENOMIC DNA]</scope>
    <source>
        <tissue evidence="1">Muscle</tissue>
    </source>
</reference>